<organism evidence="2 3">
    <name type="scientific">Patagioenas fasciata monilis</name>
    <dbReference type="NCBI Taxonomy" id="372326"/>
    <lineage>
        <taxon>Eukaryota</taxon>
        <taxon>Metazoa</taxon>
        <taxon>Chordata</taxon>
        <taxon>Craniata</taxon>
        <taxon>Vertebrata</taxon>
        <taxon>Euteleostomi</taxon>
        <taxon>Archelosauria</taxon>
        <taxon>Archosauria</taxon>
        <taxon>Dinosauria</taxon>
        <taxon>Saurischia</taxon>
        <taxon>Theropoda</taxon>
        <taxon>Coelurosauria</taxon>
        <taxon>Aves</taxon>
        <taxon>Neognathae</taxon>
        <taxon>Neoaves</taxon>
        <taxon>Columbimorphae</taxon>
        <taxon>Columbiformes</taxon>
        <taxon>Columbidae</taxon>
        <taxon>Patagioenas</taxon>
    </lineage>
</organism>
<keyword evidence="3" id="KW-1185">Reference proteome</keyword>
<evidence type="ECO:0000256" key="1">
    <source>
        <dbReference type="SAM" id="MobiDB-lite"/>
    </source>
</evidence>
<protein>
    <submittedName>
        <fullName evidence="2">Uncharacterized protein</fullName>
    </submittedName>
</protein>
<dbReference type="Proteomes" id="UP000190648">
    <property type="component" value="Unassembled WGS sequence"/>
</dbReference>
<feature type="compositionally biased region" description="Basic and acidic residues" evidence="1">
    <location>
        <begin position="66"/>
        <end position="98"/>
    </location>
</feature>
<comment type="caution">
    <text evidence="2">The sequence shown here is derived from an EMBL/GenBank/DDBJ whole genome shotgun (WGS) entry which is preliminary data.</text>
</comment>
<evidence type="ECO:0000313" key="2">
    <source>
        <dbReference type="EMBL" id="OPJ68037.1"/>
    </source>
</evidence>
<evidence type="ECO:0000313" key="3">
    <source>
        <dbReference type="Proteomes" id="UP000190648"/>
    </source>
</evidence>
<accession>A0A1V4J8D9</accession>
<reference evidence="2 3" key="1">
    <citation type="submission" date="2016-02" db="EMBL/GenBank/DDBJ databases">
        <title>Band-tailed pigeon sequencing and assembly.</title>
        <authorList>
            <person name="Soares A.E."/>
            <person name="Novak B.J."/>
            <person name="Rice E.S."/>
            <person name="O'Connell B."/>
            <person name="Chang D."/>
            <person name="Weber S."/>
            <person name="Shapiro B."/>
        </authorList>
    </citation>
    <scope>NUCLEOTIDE SEQUENCE [LARGE SCALE GENOMIC DNA]</scope>
    <source>
        <strain evidence="2">BTP2013</strain>
        <tissue evidence="2">Blood</tissue>
    </source>
</reference>
<name>A0A1V4J8D9_PATFA</name>
<sequence length="105" mass="11140">MGTPRFPCHNPRPVPSGCGLAEERDVAAGDLGLALAAGEGRTATAQPEGDGDSDDAASAEAAGLRSRAERLAERNQKLQRELEAAEETNARLEHETQRLRGHLRG</sequence>
<feature type="region of interest" description="Disordered" evidence="1">
    <location>
        <begin position="39"/>
        <end position="105"/>
    </location>
</feature>
<dbReference type="AlphaFoldDB" id="A0A1V4J8D9"/>
<gene>
    <name evidence="2" type="ORF">AV530_007871</name>
</gene>
<dbReference type="EMBL" id="LSYS01008784">
    <property type="protein sequence ID" value="OPJ68037.1"/>
    <property type="molecule type" value="Genomic_DNA"/>
</dbReference>
<proteinExistence type="predicted"/>